<dbReference type="RefSeq" id="WP_132874554.1">
    <property type="nucleotide sequence ID" value="NZ_SMGG01000007.1"/>
</dbReference>
<proteinExistence type="predicted"/>
<gene>
    <name evidence="2" type="ORF">C8D98_2582</name>
</gene>
<sequence length="177" mass="19991">MQRINIEQLIELLKSLNQEQVDEKNTPPIGPDDNDVPGRYKTIGGFKVISKSSQKKARERHRQHRQTLKTRKGIANYVGSPIRENPSVQNRGGKAGKIAKRGGKAIPSYKYHNLNAYSKKKLLDSIIKHLDIGCAVQSRDIPVEIEVRLNEKTLTVTNPCDGTKTLYHIIKGMLRKI</sequence>
<evidence type="ECO:0000256" key="1">
    <source>
        <dbReference type="SAM" id="MobiDB-lite"/>
    </source>
</evidence>
<dbReference type="EMBL" id="SMGG01000007">
    <property type="protein sequence ID" value="TCK58381.1"/>
    <property type="molecule type" value="Genomic_DNA"/>
</dbReference>
<dbReference type="AlphaFoldDB" id="A0A4V2PRD1"/>
<organism evidence="2 3">
    <name type="scientific">Seleniivibrio woodruffii</name>
    <dbReference type="NCBI Taxonomy" id="1078050"/>
    <lineage>
        <taxon>Bacteria</taxon>
        <taxon>Pseudomonadati</taxon>
        <taxon>Deferribacterota</taxon>
        <taxon>Deferribacteres</taxon>
        <taxon>Deferribacterales</taxon>
        <taxon>Geovibrionaceae</taxon>
        <taxon>Seleniivibrio</taxon>
    </lineage>
</organism>
<comment type="caution">
    <text evidence="2">The sequence shown here is derived from an EMBL/GenBank/DDBJ whole genome shotgun (WGS) entry which is preliminary data.</text>
</comment>
<name>A0A4V2PRD1_9BACT</name>
<keyword evidence="3" id="KW-1185">Reference proteome</keyword>
<reference evidence="2 3" key="1">
    <citation type="submission" date="2019-03" db="EMBL/GenBank/DDBJ databases">
        <title>Genomic Encyclopedia of Type Strains, Phase IV (KMG-IV): sequencing the most valuable type-strain genomes for metagenomic binning, comparative biology and taxonomic classification.</title>
        <authorList>
            <person name="Goeker M."/>
        </authorList>
    </citation>
    <scope>NUCLEOTIDE SEQUENCE [LARGE SCALE GENOMIC DNA]</scope>
    <source>
        <strain evidence="2 3">DSM 24984</strain>
    </source>
</reference>
<dbReference type="Proteomes" id="UP000294614">
    <property type="component" value="Unassembled WGS sequence"/>
</dbReference>
<evidence type="ECO:0000313" key="3">
    <source>
        <dbReference type="Proteomes" id="UP000294614"/>
    </source>
</evidence>
<feature type="region of interest" description="Disordered" evidence="1">
    <location>
        <begin position="79"/>
        <end position="99"/>
    </location>
</feature>
<accession>A0A4V2PRD1</accession>
<protein>
    <submittedName>
        <fullName evidence="2">Uncharacterized protein</fullName>
    </submittedName>
</protein>
<evidence type="ECO:0000313" key="2">
    <source>
        <dbReference type="EMBL" id="TCK58381.1"/>
    </source>
</evidence>